<name>A0A7S1FBN6_NOCSC</name>
<gene>
    <name evidence="2" type="ORF">NSCI0253_LOCUS31940</name>
</gene>
<reference evidence="2" key="1">
    <citation type="submission" date="2021-01" db="EMBL/GenBank/DDBJ databases">
        <authorList>
            <person name="Corre E."/>
            <person name="Pelletier E."/>
            <person name="Niang G."/>
            <person name="Scheremetjew M."/>
            <person name="Finn R."/>
            <person name="Kale V."/>
            <person name="Holt S."/>
            <person name="Cochrane G."/>
            <person name="Meng A."/>
            <person name="Brown T."/>
            <person name="Cohen L."/>
        </authorList>
    </citation>
    <scope>NUCLEOTIDE SEQUENCE</scope>
</reference>
<dbReference type="AlphaFoldDB" id="A0A7S1FBN6"/>
<feature type="coiled-coil region" evidence="1">
    <location>
        <begin position="405"/>
        <end position="481"/>
    </location>
</feature>
<sequence length="636" mass="70805">MGEKGKTEKLAEQNSFSVFKTWCENIKGQKDADIESLTLTVATLTSNIDQNEIAIEENTAAINKAEEDKGHWSSDVDAATRVREIERKDFDATNKDYTESIDALARAVPVLKAQDYDRKQAGRAEAEALLQVSEARRVPSSAKQAVAAFLQSSHEPFESYEAPEANAYEFHADHIVSILEGLLSKFREQRNALAKEEDESQHSFDLLVQELTHDISEAEKAINALTKENSLLSEDTVLKKADLTDTQNTLSSDKTYLDDTVALCIAKATEYRDRQQLRTEEMEAIAKAIEIISSGTVSGTAEKYLPTDSARGEAFVQLSSVSKMESPQRRASAYLQMQGKRFGSHVLSTVASKIEASPFEKVIRMIKELVDKLTEQVNDEATQKGWCSTELSKNEQSRTTLTTDVGNLKNNIDELDASIQKLTQEVLDLGTAIEQLNAAVNEGTAQRTKDSAINAQTVEDAKAAEEAVEQALAILQEFYEKAGTATALTQQQPAPPPTWTKAYTGMQENNGGVIGMLQVILSDFMKLAADTVSQEEADQREFEVFIEDSRVAQLEKEKDINSKNTLIDKQSTHKDESEQDLRTAQKQLDAALDYFEKLKPTCINTDMSFEERQRRRDEEIQSLKEALRILNGEETS</sequence>
<accession>A0A7S1FBN6</accession>
<feature type="coiled-coil region" evidence="1">
    <location>
        <begin position="179"/>
        <end position="235"/>
    </location>
</feature>
<proteinExistence type="predicted"/>
<dbReference type="EMBL" id="HBFQ01045017">
    <property type="protein sequence ID" value="CAD8857588.1"/>
    <property type="molecule type" value="Transcribed_RNA"/>
</dbReference>
<feature type="coiled-coil region" evidence="1">
    <location>
        <begin position="567"/>
        <end position="594"/>
    </location>
</feature>
<dbReference type="Gene3D" id="1.10.287.1490">
    <property type="match status" value="1"/>
</dbReference>
<evidence type="ECO:0000256" key="1">
    <source>
        <dbReference type="SAM" id="Coils"/>
    </source>
</evidence>
<keyword evidence="1" id="KW-0175">Coiled coil</keyword>
<protein>
    <submittedName>
        <fullName evidence="2">Uncharacterized protein</fullName>
    </submittedName>
</protein>
<evidence type="ECO:0000313" key="2">
    <source>
        <dbReference type="EMBL" id="CAD8857588.1"/>
    </source>
</evidence>
<organism evidence="2">
    <name type="scientific">Noctiluca scintillans</name>
    <name type="common">Sea sparkle</name>
    <name type="synonym">Red tide dinoflagellate</name>
    <dbReference type="NCBI Taxonomy" id="2966"/>
    <lineage>
        <taxon>Eukaryota</taxon>
        <taxon>Sar</taxon>
        <taxon>Alveolata</taxon>
        <taxon>Dinophyceae</taxon>
        <taxon>Noctilucales</taxon>
        <taxon>Noctilucaceae</taxon>
        <taxon>Noctiluca</taxon>
    </lineage>
</organism>